<protein>
    <submittedName>
        <fullName evidence="1">Uncharacterized protein</fullName>
    </submittedName>
</protein>
<keyword evidence="2" id="KW-1185">Reference proteome</keyword>
<dbReference type="EMBL" id="QFBC01000003">
    <property type="protein sequence ID" value="PWE56575.1"/>
    <property type="molecule type" value="Genomic_DNA"/>
</dbReference>
<sequence length="181" mass="19438">MGCLTAMPAAAGPLLDAATKAEEKAQSGDQIGAYDIMRTALGDFAATLPLTIGKGVFVADVPTAYGIYTPRADSTFKPGEKLITYVEPIGLTWKPADGGKMQTNFTVDFELMDAKGEVLAGQKTFGNFSFIGYVRNQEIFTHLTLDISGAAPGDYVLRYTLNDTGSNRNVKIDQPFKIAQK</sequence>
<dbReference type="AlphaFoldDB" id="A0A2U2DTC8"/>
<dbReference type="Proteomes" id="UP000245252">
    <property type="component" value="Unassembled WGS sequence"/>
</dbReference>
<name>A0A2U2DTC8_9HYPH</name>
<organism evidence="1 2">
    <name type="scientific">Metarhizobium album</name>
    <dbReference type="NCBI Taxonomy" id="2182425"/>
    <lineage>
        <taxon>Bacteria</taxon>
        <taxon>Pseudomonadati</taxon>
        <taxon>Pseudomonadota</taxon>
        <taxon>Alphaproteobacteria</taxon>
        <taxon>Hyphomicrobiales</taxon>
        <taxon>Rhizobiaceae</taxon>
        <taxon>Metarhizobium</taxon>
    </lineage>
</organism>
<gene>
    <name evidence="1" type="ORF">DEM27_09360</name>
</gene>
<reference evidence="1 2" key="1">
    <citation type="submission" date="2018-05" db="EMBL/GenBank/DDBJ databases">
        <title>The draft genome of strain NS-104.</title>
        <authorList>
            <person name="Hang P."/>
            <person name="Jiang J."/>
        </authorList>
    </citation>
    <scope>NUCLEOTIDE SEQUENCE [LARGE SCALE GENOMIC DNA]</scope>
    <source>
        <strain evidence="1 2">NS-104</strain>
    </source>
</reference>
<proteinExistence type="predicted"/>
<evidence type="ECO:0000313" key="2">
    <source>
        <dbReference type="Proteomes" id="UP000245252"/>
    </source>
</evidence>
<accession>A0A2U2DTC8</accession>
<evidence type="ECO:0000313" key="1">
    <source>
        <dbReference type="EMBL" id="PWE56575.1"/>
    </source>
</evidence>
<comment type="caution">
    <text evidence="1">The sequence shown here is derived from an EMBL/GenBank/DDBJ whole genome shotgun (WGS) entry which is preliminary data.</text>
</comment>